<protein>
    <submittedName>
        <fullName evidence="3">Saposin B-type domain-containing protein</fullName>
    </submittedName>
</protein>
<reference evidence="3" key="1">
    <citation type="submission" date="2016-06" db="UniProtKB">
        <authorList>
            <consortium name="WormBaseParasite"/>
        </authorList>
    </citation>
    <scope>IDENTIFICATION</scope>
</reference>
<dbReference type="Proteomes" id="UP000271098">
    <property type="component" value="Unassembled WGS sequence"/>
</dbReference>
<proteinExistence type="predicted"/>
<dbReference type="AlphaFoldDB" id="A0A183DYJ3"/>
<reference evidence="1 2" key="2">
    <citation type="submission" date="2018-11" db="EMBL/GenBank/DDBJ databases">
        <authorList>
            <consortium name="Pathogen Informatics"/>
        </authorList>
    </citation>
    <scope>NUCLEOTIDE SEQUENCE [LARGE SCALE GENOMIC DNA]</scope>
</reference>
<accession>A0A183DYJ3</accession>
<evidence type="ECO:0000313" key="1">
    <source>
        <dbReference type="EMBL" id="VDN22975.1"/>
    </source>
</evidence>
<evidence type="ECO:0000313" key="2">
    <source>
        <dbReference type="Proteomes" id="UP000271098"/>
    </source>
</evidence>
<gene>
    <name evidence="1" type="ORF">GPUH_LOCUS13784</name>
</gene>
<keyword evidence="2" id="KW-1185">Reference proteome</keyword>
<organism evidence="3">
    <name type="scientific">Gongylonema pulchrum</name>
    <dbReference type="NCBI Taxonomy" id="637853"/>
    <lineage>
        <taxon>Eukaryota</taxon>
        <taxon>Metazoa</taxon>
        <taxon>Ecdysozoa</taxon>
        <taxon>Nematoda</taxon>
        <taxon>Chromadorea</taxon>
        <taxon>Rhabditida</taxon>
        <taxon>Spirurina</taxon>
        <taxon>Spiruromorpha</taxon>
        <taxon>Spiruroidea</taxon>
        <taxon>Gongylonematidae</taxon>
        <taxon>Gongylonema</taxon>
    </lineage>
</organism>
<dbReference type="OrthoDB" id="5811517at2759"/>
<dbReference type="EMBL" id="UYRT01080559">
    <property type="protein sequence ID" value="VDN22975.1"/>
    <property type="molecule type" value="Genomic_DNA"/>
</dbReference>
<name>A0A183DYJ3_9BILA</name>
<sequence length="190" mass="21301">MISGTNLENDCEQHKIIIYSVAATRESIRIFCRQAVKSCFAQAADGVDSKSRCVLALLDLKKQAWEDEGGPLRLCSLCRTFAKGAIKALLSTPANEQKCVRTEVYKAVAKAADYCLRQKKINFAKMPDFPDFEEGSFAYRNDVISSVSDHIVIHSRLAFCNDRRPERANATRECLKNPFAGYLEKHCGGW</sequence>
<dbReference type="WBParaSite" id="GPUH_0001379901-mRNA-1">
    <property type="protein sequence ID" value="GPUH_0001379901-mRNA-1"/>
    <property type="gene ID" value="GPUH_0001379901"/>
</dbReference>
<evidence type="ECO:0000313" key="3">
    <source>
        <dbReference type="WBParaSite" id="GPUH_0001379901-mRNA-1"/>
    </source>
</evidence>